<keyword evidence="3" id="KW-1185">Reference proteome</keyword>
<feature type="region of interest" description="Disordered" evidence="1">
    <location>
        <begin position="100"/>
        <end position="154"/>
    </location>
</feature>
<dbReference type="KEGG" id="bcom:BAUCODRAFT_150667"/>
<dbReference type="EMBL" id="KB445560">
    <property type="protein sequence ID" value="EMC93319.1"/>
    <property type="molecule type" value="Genomic_DNA"/>
</dbReference>
<gene>
    <name evidence="2" type="ORF">BAUCODRAFT_150667</name>
</gene>
<dbReference type="OrthoDB" id="3884218at2759"/>
<protein>
    <submittedName>
        <fullName evidence="2">Uncharacterized protein</fullName>
    </submittedName>
</protein>
<accession>M2N2W2</accession>
<sequence>MAMLLPRPSTCGTRPAYLDNLFRDAPPVPALSPSVHSSTSSISSGSMSPSEIRMTRPLPPPLPPSMEEPSDDVRSLRSFKVNFGSRFNVRSVFKRRTYPEATEISRPPSPASIHSQEQPALRRPSLPKLQTAFPSPGRKLGLAQDKPLPRAPSQVSLKSQELSCHRCYYFAARNCNGFVMGGKHGDACEQCLRAGFFGAP</sequence>
<name>M2N2W2_BAUPA</name>
<dbReference type="eggNOG" id="ENOG502T9CG">
    <property type="taxonomic scope" value="Eukaryota"/>
</dbReference>
<dbReference type="RefSeq" id="XP_007679524.1">
    <property type="nucleotide sequence ID" value="XM_007681334.1"/>
</dbReference>
<evidence type="ECO:0000313" key="2">
    <source>
        <dbReference type="EMBL" id="EMC93319.1"/>
    </source>
</evidence>
<reference evidence="2 3" key="1">
    <citation type="journal article" date="2012" name="PLoS Pathog.">
        <title>Diverse lifestyles and strategies of plant pathogenesis encoded in the genomes of eighteen Dothideomycetes fungi.</title>
        <authorList>
            <person name="Ohm R.A."/>
            <person name="Feau N."/>
            <person name="Henrissat B."/>
            <person name="Schoch C.L."/>
            <person name="Horwitz B.A."/>
            <person name="Barry K.W."/>
            <person name="Condon B.J."/>
            <person name="Copeland A.C."/>
            <person name="Dhillon B."/>
            <person name="Glaser F."/>
            <person name="Hesse C.N."/>
            <person name="Kosti I."/>
            <person name="LaButti K."/>
            <person name="Lindquist E.A."/>
            <person name="Lucas S."/>
            <person name="Salamov A.A."/>
            <person name="Bradshaw R.E."/>
            <person name="Ciuffetti L."/>
            <person name="Hamelin R.C."/>
            <person name="Kema G.H.J."/>
            <person name="Lawrence C."/>
            <person name="Scott J.A."/>
            <person name="Spatafora J.W."/>
            <person name="Turgeon B.G."/>
            <person name="de Wit P.J.G.M."/>
            <person name="Zhong S."/>
            <person name="Goodwin S.B."/>
            <person name="Grigoriev I.V."/>
        </authorList>
    </citation>
    <scope>NUCLEOTIDE SEQUENCE [LARGE SCALE GENOMIC DNA]</scope>
    <source>
        <strain evidence="2 3">UAMH 10762</strain>
    </source>
</reference>
<proteinExistence type="predicted"/>
<dbReference type="AlphaFoldDB" id="M2N2W2"/>
<feature type="compositionally biased region" description="Pro residues" evidence="1">
    <location>
        <begin position="57"/>
        <end position="66"/>
    </location>
</feature>
<organism evidence="2 3">
    <name type="scientific">Baudoinia panamericana (strain UAMH 10762)</name>
    <name type="common">Angels' share fungus</name>
    <name type="synonym">Baudoinia compniacensis (strain UAMH 10762)</name>
    <dbReference type="NCBI Taxonomy" id="717646"/>
    <lineage>
        <taxon>Eukaryota</taxon>
        <taxon>Fungi</taxon>
        <taxon>Dikarya</taxon>
        <taxon>Ascomycota</taxon>
        <taxon>Pezizomycotina</taxon>
        <taxon>Dothideomycetes</taxon>
        <taxon>Dothideomycetidae</taxon>
        <taxon>Mycosphaerellales</taxon>
        <taxon>Teratosphaeriaceae</taxon>
        <taxon>Baudoinia</taxon>
    </lineage>
</organism>
<evidence type="ECO:0000313" key="3">
    <source>
        <dbReference type="Proteomes" id="UP000011761"/>
    </source>
</evidence>
<dbReference type="OMA" id="ACETCLN"/>
<feature type="region of interest" description="Disordered" evidence="1">
    <location>
        <begin position="31"/>
        <end position="71"/>
    </location>
</feature>
<feature type="compositionally biased region" description="Low complexity" evidence="1">
    <location>
        <begin position="31"/>
        <end position="50"/>
    </location>
</feature>
<dbReference type="Proteomes" id="UP000011761">
    <property type="component" value="Unassembled WGS sequence"/>
</dbReference>
<dbReference type="HOGENOM" id="CLU_1156363_0_0_1"/>
<dbReference type="GeneID" id="19109076"/>
<evidence type="ECO:0000256" key="1">
    <source>
        <dbReference type="SAM" id="MobiDB-lite"/>
    </source>
</evidence>